<dbReference type="PANTHER" id="PTHR35546:SF31">
    <property type="entry name" value="F-BOX DOMAIN-CONTAINING PROTEIN"/>
    <property type="match status" value="1"/>
</dbReference>
<dbReference type="InterPro" id="IPR001810">
    <property type="entry name" value="F-box_dom"/>
</dbReference>
<evidence type="ECO:0000256" key="1">
    <source>
        <dbReference type="SAM" id="MobiDB-lite"/>
    </source>
</evidence>
<dbReference type="AlphaFoldDB" id="A0A453R1U3"/>
<name>A0A453R1U3_AEGTS</name>
<dbReference type="Proteomes" id="UP000015105">
    <property type="component" value="Chromosome 7D"/>
</dbReference>
<dbReference type="NCBIfam" id="TIGR01640">
    <property type="entry name" value="F_box_assoc_1"/>
    <property type="match status" value="1"/>
</dbReference>
<reference evidence="3" key="5">
    <citation type="journal article" date="2021" name="G3 (Bethesda)">
        <title>Aegilops tauschii genome assembly Aet v5.0 features greater sequence contiguity and improved annotation.</title>
        <authorList>
            <person name="Wang L."/>
            <person name="Zhu T."/>
            <person name="Rodriguez J.C."/>
            <person name="Deal K.R."/>
            <person name="Dubcovsky J."/>
            <person name="McGuire P.E."/>
            <person name="Lux T."/>
            <person name="Spannagl M."/>
            <person name="Mayer K.F.X."/>
            <person name="Baldrich P."/>
            <person name="Meyers B.C."/>
            <person name="Huo N."/>
            <person name="Gu Y.Q."/>
            <person name="Zhou H."/>
            <person name="Devos K.M."/>
            <person name="Bennetzen J.L."/>
            <person name="Unver T."/>
            <person name="Budak H."/>
            <person name="Gulick P.J."/>
            <person name="Galiba G."/>
            <person name="Kalapos B."/>
            <person name="Nelson D.R."/>
            <person name="Li P."/>
            <person name="You F.M."/>
            <person name="Luo M.C."/>
            <person name="Dvorak J."/>
        </authorList>
    </citation>
    <scope>NUCLEOTIDE SEQUENCE [LARGE SCALE GENOMIC DNA]</scope>
    <source>
        <strain evidence="3">cv. AL8/78</strain>
    </source>
</reference>
<keyword evidence="4" id="KW-1185">Reference proteome</keyword>
<dbReference type="SUPFAM" id="SSF50965">
    <property type="entry name" value="Galactose oxidase, central domain"/>
    <property type="match status" value="1"/>
</dbReference>
<accession>A0A453R1U3</accession>
<dbReference type="Gene3D" id="1.20.1280.50">
    <property type="match status" value="1"/>
</dbReference>
<dbReference type="InterPro" id="IPR017451">
    <property type="entry name" value="F-box-assoc_interact_dom"/>
</dbReference>
<sequence>TPPPPLCSIPLAKPSLHLTTCRRPRSTSRAAMPPGGGGEGGRTGEQRIGEQDHPPATGHECRDEEAASRSPPTPLRPYLAATPVASQNKKMGREDEQQGEEETPASFFPEDVLVEILSRVPYVSLFHFKCVSKQWLALCSAPEIRKRSPQTLSGFFYFSAGWRFQNLSGESPPIVDSNLCFLRGSYKFFSIRQCSTSLLLCKCWKSCHPRQRSWNFVPNPEPGQCFKWPEAKEFDYVVCNPATQQWTVLPPIELPDDLSRFSLGKYFLSFAPATPSRFVVFVPLDTYYAYGLSAAMIYSSETGGWTSMQSQLDCTTYLVSDSESTFLNGIMHFPTSSSSIVTVEMKTNAWKKIEMPPRMPNNYGRASIGQSQGRLHVWEENKEGCQLSIWVLENYDSGQWTLKCTINCFKLFGRDCCKNNEYYSMFAIHPECNLIFLADGNDKILSYNMDNQKVHVICASEDFFNGLPLCLLPYIPCFAEWTSNGQ</sequence>
<reference evidence="4" key="1">
    <citation type="journal article" date="2014" name="Science">
        <title>Ancient hybridizations among the ancestral genomes of bread wheat.</title>
        <authorList>
            <consortium name="International Wheat Genome Sequencing Consortium,"/>
            <person name="Marcussen T."/>
            <person name="Sandve S.R."/>
            <person name="Heier L."/>
            <person name="Spannagl M."/>
            <person name="Pfeifer M."/>
            <person name="Jakobsen K.S."/>
            <person name="Wulff B.B."/>
            <person name="Steuernagel B."/>
            <person name="Mayer K.F."/>
            <person name="Olsen O.A."/>
        </authorList>
    </citation>
    <scope>NUCLEOTIDE SEQUENCE [LARGE SCALE GENOMIC DNA]</scope>
    <source>
        <strain evidence="4">cv. AL8/78</strain>
    </source>
</reference>
<protein>
    <recommendedName>
        <fullName evidence="2">F-box domain-containing protein</fullName>
    </recommendedName>
</protein>
<dbReference type="Gramene" id="AET7Gv20425500.1">
    <property type="protein sequence ID" value="AET7Gv20425500.1"/>
    <property type="gene ID" value="AET7Gv20425500"/>
</dbReference>
<dbReference type="Pfam" id="PF24750">
    <property type="entry name" value="b-prop_At3g26010-like"/>
    <property type="match status" value="1"/>
</dbReference>
<dbReference type="Pfam" id="PF00646">
    <property type="entry name" value="F-box"/>
    <property type="match status" value="1"/>
</dbReference>
<dbReference type="PANTHER" id="PTHR35546">
    <property type="entry name" value="F-BOX PROTEIN INTERACTION DOMAIN PROTEIN-RELATED"/>
    <property type="match status" value="1"/>
</dbReference>
<dbReference type="EnsemblPlants" id="AET7Gv20425500.1">
    <property type="protein sequence ID" value="AET7Gv20425500.1"/>
    <property type="gene ID" value="AET7Gv20425500"/>
</dbReference>
<feature type="compositionally biased region" description="Basic and acidic residues" evidence="1">
    <location>
        <begin position="42"/>
        <end position="67"/>
    </location>
</feature>
<dbReference type="InterPro" id="IPR036047">
    <property type="entry name" value="F-box-like_dom_sf"/>
</dbReference>
<feature type="region of interest" description="Disordered" evidence="1">
    <location>
        <begin position="1"/>
        <end position="105"/>
    </location>
</feature>
<dbReference type="InterPro" id="IPR011043">
    <property type="entry name" value="Gal_Oxase/kelch_b-propeller"/>
</dbReference>
<dbReference type="InterPro" id="IPR056592">
    <property type="entry name" value="Beta-prop_At3g26010-like"/>
</dbReference>
<reference evidence="3" key="4">
    <citation type="submission" date="2019-03" db="UniProtKB">
        <authorList>
            <consortium name="EnsemblPlants"/>
        </authorList>
    </citation>
    <scope>IDENTIFICATION</scope>
</reference>
<evidence type="ECO:0000259" key="2">
    <source>
        <dbReference type="SMART" id="SM00256"/>
    </source>
</evidence>
<organism evidence="3 4">
    <name type="scientific">Aegilops tauschii subsp. strangulata</name>
    <name type="common">Goatgrass</name>
    <dbReference type="NCBI Taxonomy" id="200361"/>
    <lineage>
        <taxon>Eukaryota</taxon>
        <taxon>Viridiplantae</taxon>
        <taxon>Streptophyta</taxon>
        <taxon>Embryophyta</taxon>
        <taxon>Tracheophyta</taxon>
        <taxon>Spermatophyta</taxon>
        <taxon>Magnoliopsida</taxon>
        <taxon>Liliopsida</taxon>
        <taxon>Poales</taxon>
        <taxon>Poaceae</taxon>
        <taxon>BOP clade</taxon>
        <taxon>Pooideae</taxon>
        <taxon>Triticodae</taxon>
        <taxon>Triticeae</taxon>
        <taxon>Triticinae</taxon>
        <taxon>Aegilops</taxon>
    </lineage>
</organism>
<feature type="domain" description="F-box" evidence="2">
    <location>
        <begin position="108"/>
        <end position="148"/>
    </location>
</feature>
<proteinExistence type="predicted"/>
<reference evidence="3" key="3">
    <citation type="journal article" date="2017" name="Nature">
        <title>Genome sequence of the progenitor of the wheat D genome Aegilops tauschii.</title>
        <authorList>
            <person name="Luo M.C."/>
            <person name="Gu Y.Q."/>
            <person name="Puiu D."/>
            <person name="Wang H."/>
            <person name="Twardziok S.O."/>
            <person name="Deal K.R."/>
            <person name="Huo N."/>
            <person name="Zhu T."/>
            <person name="Wang L."/>
            <person name="Wang Y."/>
            <person name="McGuire P.E."/>
            <person name="Liu S."/>
            <person name="Long H."/>
            <person name="Ramasamy R.K."/>
            <person name="Rodriguez J.C."/>
            <person name="Van S.L."/>
            <person name="Yuan L."/>
            <person name="Wang Z."/>
            <person name="Xia Z."/>
            <person name="Xiao L."/>
            <person name="Anderson O.D."/>
            <person name="Ouyang S."/>
            <person name="Liang Y."/>
            <person name="Zimin A.V."/>
            <person name="Pertea G."/>
            <person name="Qi P."/>
            <person name="Bennetzen J.L."/>
            <person name="Dai X."/>
            <person name="Dawson M.W."/>
            <person name="Muller H.G."/>
            <person name="Kugler K."/>
            <person name="Rivarola-Duarte L."/>
            <person name="Spannagl M."/>
            <person name="Mayer K.F.X."/>
            <person name="Lu F.H."/>
            <person name="Bevan M.W."/>
            <person name="Leroy P."/>
            <person name="Li P."/>
            <person name="You F.M."/>
            <person name="Sun Q."/>
            <person name="Liu Z."/>
            <person name="Lyons E."/>
            <person name="Wicker T."/>
            <person name="Salzberg S.L."/>
            <person name="Devos K.M."/>
            <person name="Dvorak J."/>
        </authorList>
    </citation>
    <scope>NUCLEOTIDE SEQUENCE [LARGE SCALE GENOMIC DNA]</scope>
    <source>
        <strain evidence="3">cv. AL8/78</strain>
    </source>
</reference>
<dbReference type="STRING" id="200361.A0A453R1U3"/>
<evidence type="ECO:0000313" key="3">
    <source>
        <dbReference type="EnsemblPlants" id="AET7Gv20425500.1"/>
    </source>
</evidence>
<dbReference type="SMART" id="SM00256">
    <property type="entry name" value="FBOX"/>
    <property type="match status" value="1"/>
</dbReference>
<dbReference type="InterPro" id="IPR055290">
    <property type="entry name" value="At3g26010-like"/>
</dbReference>
<evidence type="ECO:0000313" key="4">
    <source>
        <dbReference type="Proteomes" id="UP000015105"/>
    </source>
</evidence>
<dbReference type="SUPFAM" id="SSF81383">
    <property type="entry name" value="F-box domain"/>
    <property type="match status" value="1"/>
</dbReference>
<reference evidence="4" key="2">
    <citation type="journal article" date="2017" name="Nat. Plants">
        <title>The Aegilops tauschii genome reveals multiple impacts of transposons.</title>
        <authorList>
            <person name="Zhao G."/>
            <person name="Zou C."/>
            <person name="Li K."/>
            <person name="Wang K."/>
            <person name="Li T."/>
            <person name="Gao L."/>
            <person name="Zhang X."/>
            <person name="Wang H."/>
            <person name="Yang Z."/>
            <person name="Liu X."/>
            <person name="Jiang W."/>
            <person name="Mao L."/>
            <person name="Kong X."/>
            <person name="Jiao Y."/>
            <person name="Jia J."/>
        </authorList>
    </citation>
    <scope>NUCLEOTIDE SEQUENCE [LARGE SCALE GENOMIC DNA]</scope>
    <source>
        <strain evidence="4">cv. AL8/78</strain>
    </source>
</reference>